<gene>
    <name evidence="1" type="ordered locus">TREPR_0536</name>
</gene>
<protein>
    <submittedName>
        <fullName evidence="1">Uncharacterized protein</fullName>
    </submittedName>
</protein>
<dbReference type="Proteomes" id="UP000009223">
    <property type="component" value="Chromosome"/>
</dbReference>
<organism evidence="1 2">
    <name type="scientific">Treponema primitia (strain ATCC BAA-887 / DSM 12427 / ZAS-2)</name>
    <dbReference type="NCBI Taxonomy" id="545694"/>
    <lineage>
        <taxon>Bacteria</taxon>
        <taxon>Pseudomonadati</taxon>
        <taxon>Spirochaetota</taxon>
        <taxon>Spirochaetia</taxon>
        <taxon>Spirochaetales</taxon>
        <taxon>Treponemataceae</taxon>
        <taxon>Treponema</taxon>
    </lineage>
</organism>
<dbReference type="HOGENOM" id="CLU_1460698_0_0_12"/>
<evidence type="ECO:0000313" key="1">
    <source>
        <dbReference type="EMBL" id="AEF84253.1"/>
    </source>
</evidence>
<evidence type="ECO:0000313" key="2">
    <source>
        <dbReference type="Proteomes" id="UP000009223"/>
    </source>
</evidence>
<name>F5YLA7_TREPZ</name>
<keyword evidence="2" id="KW-1185">Reference proteome</keyword>
<reference evidence="2" key="1">
    <citation type="submission" date="2009-12" db="EMBL/GenBank/DDBJ databases">
        <title>Complete sequence of Treponema primitia strain ZAS-2.</title>
        <authorList>
            <person name="Tetu S.G."/>
            <person name="Matson E."/>
            <person name="Ren Q."/>
            <person name="Seshadri R."/>
            <person name="Elbourne L."/>
            <person name="Hassan K.A."/>
            <person name="Durkin A."/>
            <person name="Radune D."/>
            <person name="Mohamoud Y."/>
            <person name="Shay R."/>
            <person name="Jin S."/>
            <person name="Zhang X."/>
            <person name="Lucey K."/>
            <person name="Ballor N.R."/>
            <person name="Ottesen E."/>
            <person name="Rosenthal R."/>
            <person name="Allen A."/>
            <person name="Leadbetter J.R."/>
            <person name="Paulsen I.T."/>
        </authorList>
    </citation>
    <scope>NUCLEOTIDE SEQUENCE [LARGE SCALE GENOMIC DNA]</scope>
    <source>
        <strain evidence="2">ATCC BAA-887 / DSM 12427 / ZAS-2</strain>
    </source>
</reference>
<dbReference type="STRING" id="545694.TREPR_0536"/>
<proteinExistence type="predicted"/>
<dbReference type="EMBL" id="CP001843">
    <property type="protein sequence ID" value="AEF84253.1"/>
    <property type="molecule type" value="Genomic_DNA"/>
</dbReference>
<dbReference type="AlphaFoldDB" id="F5YLA7"/>
<dbReference type="eggNOG" id="ENOG5032QS0">
    <property type="taxonomic scope" value="Bacteria"/>
</dbReference>
<dbReference type="KEGG" id="tpi:TREPR_0536"/>
<accession>F5YLA7</accession>
<reference evidence="1 2" key="2">
    <citation type="journal article" date="2011" name="ISME J.">
        <title>RNA-seq reveals cooperative metabolic interactions between two termite-gut spirochete species in co-culture.</title>
        <authorList>
            <person name="Rosenthal A.Z."/>
            <person name="Matson E.G."/>
            <person name="Eldar A."/>
            <person name="Leadbetter J.R."/>
        </authorList>
    </citation>
    <scope>NUCLEOTIDE SEQUENCE [LARGE SCALE GENOMIC DNA]</scope>
    <source>
        <strain evidence="2">ATCC BAA-887 / DSM 12427 / ZAS-2</strain>
    </source>
</reference>
<dbReference type="RefSeq" id="WP_015709485.1">
    <property type="nucleotide sequence ID" value="NC_015578.1"/>
</dbReference>
<sequence length="185" mass="19998">MFTHNFSVGKTRAFGRAIFLFLVLGLVAGALSLTGCDMDGEEFEDGHQLNPGLIGSWANVYDGYEISNTRLIYNDGGYGLGFSANIVYVYNFSLAAGAIIVKYDNPKSITAYTAPGSYQAVYYRKLESGSVIMGSAYDVATSDKYPDNDHVEVITLEEAILKFSPVNAERYGGASALQAAPLSRQ</sequence>